<keyword evidence="5 6" id="KW-0819">tRNA processing</keyword>
<evidence type="ECO:0000259" key="7">
    <source>
        <dbReference type="Pfam" id="PF13847"/>
    </source>
</evidence>
<dbReference type="EC" id="2.1.1.223" evidence="6"/>
<dbReference type="GO" id="GO:0016430">
    <property type="term" value="F:tRNA (adenine-N6)-methyltransferase activity"/>
    <property type="evidence" value="ECO:0007669"/>
    <property type="project" value="UniProtKB-UniRule"/>
</dbReference>
<dbReference type="RefSeq" id="WP_219290674.1">
    <property type="nucleotide sequence ID" value="NZ_RPHB01000006.1"/>
</dbReference>
<proteinExistence type="inferred from homology"/>
<dbReference type="InterPro" id="IPR020596">
    <property type="entry name" value="rRNA_Ade_Mease_Trfase_CS"/>
</dbReference>
<dbReference type="GO" id="GO:0003676">
    <property type="term" value="F:nucleic acid binding"/>
    <property type="evidence" value="ECO:0007669"/>
    <property type="project" value="InterPro"/>
</dbReference>
<evidence type="ECO:0000256" key="4">
    <source>
        <dbReference type="ARBA" id="ARBA00022691"/>
    </source>
</evidence>
<dbReference type="Proteomes" id="UP000727490">
    <property type="component" value="Unassembled WGS sequence"/>
</dbReference>
<keyword evidence="2 6" id="KW-0489">Methyltransferase</keyword>
<dbReference type="InterPro" id="IPR025714">
    <property type="entry name" value="Methyltranfer_dom"/>
</dbReference>
<evidence type="ECO:0000313" key="9">
    <source>
        <dbReference type="Proteomes" id="UP000727490"/>
    </source>
</evidence>
<comment type="caution">
    <text evidence="8">The sequence shown here is derived from an EMBL/GenBank/DDBJ whole genome shotgun (WGS) entry which is preliminary data.</text>
</comment>
<dbReference type="PANTHER" id="PTHR47739:SF1">
    <property type="entry name" value="TRNA1(VAL) (ADENINE(37)-N6)-METHYLTRANSFERASE"/>
    <property type="match status" value="1"/>
</dbReference>
<evidence type="ECO:0000256" key="3">
    <source>
        <dbReference type="ARBA" id="ARBA00022679"/>
    </source>
</evidence>
<dbReference type="PROSITE" id="PS01131">
    <property type="entry name" value="RRNA_A_DIMETH"/>
    <property type="match status" value="1"/>
</dbReference>
<accession>A0A951IXV9</accession>
<dbReference type="GO" id="GO:0008033">
    <property type="term" value="P:tRNA processing"/>
    <property type="evidence" value="ECO:0007669"/>
    <property type="project" value="UniProtKB-UniRule"/>
</dbReference>
<dbReference type="PROSITE" id="PS00092">
    <property type="entry name" value="N6_MTASE"/>
    <property type="match status" value="1"/>
</dbReference>
<evidence type="ECO:0000256" key="2">
    <source>
        <dbReference type="ARBA" id="ARBA00022603"/>
    </source>
</evidence>
<comment type="function">
    <text evidence="6">Specifically methylates the adenine in position 37 of tRNA(1)(Val) (anticodon cmo5UAC).</text>
</comment>
<dbReference type="CDD" id="cd02440">
    <property type="entry name" value="AdoMet_MTases"/>
    <property type="match status" value="1"/>
</dbReference>
<dbReference type="GO" id="GO:0000179">
    <property type="term" value="F:rRNA (adenine-N6,N6-)-dimethyltransferase activity"/>
    <property type="evidence" value="ECO:0007669"/>
    <property type="project" value="InterPro"/>
</dbReference>
<dbReference type="InterPro" id="IPR022882">
    <property type="entry name" value="tRNA_adenine-N6_MeTrfase"/>
</dbReference>
<comment type="subcellular location">
    <subcellularLocation>
        <location evidence="6">Cytoplasm</location>
    </subcellularLocation>
</comment>
<organism evidence="8 9">
    <name type="scientific">Arthrospiribacter ruber</name>
    <dbReference type="NCBI Taxonomy" id="2487934"/>
    <lineage>
        <taxon>Bacteria</taxon>
        <taxon>Pseudomonadati</taxon>
        <taxon>Bacteroidota</taxon>
        <taxon>Cytophagia</taxon>
        <taxon>Cytophagales</taxon>
        <taxon>Cyclobacteriaceae</taxon>
        <taxon>Arthrospiribacter</taxon>
    </lineage>
</organism>
<keyword evidence="1 6" id="KW-0963">Cytoplasm</keyword>
<feature type="domain" description="Methyltransferase" evidence="7">
    <location>
        <begin position="40"/>
        <end position="194"/>
    </location>
</feature>
<keyword evidence="3 6" id="KW-0808">Transferase</keyword>
<name>A0A951IXV9_9BACT</name>
<evidence type="ECO:0000256" key="5">
    <source>
        <dbReference type="ARBA" id="ARBA00022694"/>
    </source>
</evidence>
<reference evidence="8 9" key="1">
    <citation type="journal article" date="2020" name="Syst. Appl. Microbiol.">
        <title>Arthrospiribacter ruber gen. nov., sp. nov., a novel bacterium isolated from Arthrospira cultures.</title>
        <authorList>
            <person name="Waleron M."/>
            <person name="Misztak A."/>
            <person name="Waleron M.M."/>
            <person name="Furmaniak M."/>
            <person name="Mrozik A."/>
            <person name="Waleron K."/>
        </authorList>
    </citation>
    <scope>NUCLEOTIDE SEQUENCE [LARGE SCALE GENOMIC DNA]</scope>
    <source>
        <strain evidence="8 9">DPMB0001</strain>
    </source>
</reference>
<protein>
    <recommendedName>
        <fullName evidence="6">tRNA1(Val) (adenine(37)-N6)-methyltransferase</fullName>
        <ecNumber evidence="6">2.1.1.223</ecNumber>
    </recommendedName>
    <alternativeName>
        <fullName evidence="6">tRNA m6A37 methyltransferase</fullName>
    </alternativeName>
</protein>
<sequence>MSSKPFRFKQFEIYQDKCAMKVGTDGVLLGALAGEGGDFKKILEIGLGTGVVSLMLAQRFEQAKIEGVEIDQEAWKQAEENANRSPWADRISFRLADFKDFAPIREEKFDLIVSNPPYFSNHLKSPDSKRNLAIHNDSLAFEELLDGVRSLLSEQGELWLILPEYEMKVFKAMAEKSQLFNCKSIIIKNKNKGRVFRYISFFSKSKGDYSEIEVNIKDDQGVYSEWYKKILSPFLIIF</sequence>
<keyword evidence="4 6" id="KW-0949">S-adenosyl-L-methionine</keyword>
<dbReference type="PANTHER" id="PTHR47739">
    <property type="entry name" value="TRNA1(VAL) (ADENINE(37)-N6)-METHYLTRANSFERASE"/>
    <property type="match status" value="1"/>
</dbReference>
<dbReference type="InterPro" id="IPR002052">
    <property type="entry name" value="DNA_methylase_N6_adenine_CS"/>
</dbReference>
<dbReference type="AlphaFoldDB" id="A0A951IXV9"/>
<dbReference type="HAMAP" id="MF_01872">
    <property type="entry name" value="tRNA_methyltr_YfiC"/>
    <property type="match status" value="1"/>
</dbReference>
<comment type="catalytic activity">
    <reaction evidence="6">
        <text>adenosine(37) in tRNA1(Val) + S-adenosyl-L-methionine = N(6)-methyladenosine(37) in tRNA1(Val) + S-adenosyl-L-homocysteine + H(+)</text>
        <dbReference type="Rhea" id="RHEA:43160"/>
        <dbReference type="Rhea" id="RHEA-COMP:10369"/>
        <dbReference type="Rhea" id="RHEA-COMP:10370"/>
        <dbReference type="ChEBI" id="CHEBI:15378"/>
        <dbReference type="ChEBI" id="CHEBI:57856"/>
        <dbReference type="ChEBI" id="CHEBI:59789"/>
        <dbReference type="ChEBI" id="CHEBI:74411"/>
        <dbReference type="ChEBI" id="CHEBI:74449"/>
        <dbReference type="EC" id="2.1.1.223"/>
    </reaction>
</comment>
<dbReference type="InterPro" id="IPR050210">
    <property type="entry name" value="tRNA_Adenine-N(6)_MTase"/>
</dbReference>
<dbReference type="Pfam" id="PF13847">
    <property type="entry name" value="Methyltransf_31"/>
    <property type="match status" value="1"/>
</dbReference>
<dbReference type="EMBL" id="RPHB01000006">
    <property type="protein sequence ID" value="MBW3468793.1"/>
    <property type="molecule type" value="Genomic_DNA"/>
</dbReference>
<evidence type="ECO:0000256" key="1">
    <source>
        <dbReference type="ARBA" id="ARBA00022490"/>
    </source>
</evidence>
<evidence type="ECO:0000313" key="8">
    <source>
        <dbReference type="EMBL" id="MBW3468793.1"/>
    </source>
</evidence>
<keyword evidence="9" id="KW-1185">Reference proteome</keyword>
<dbReference type="GO" id="GO:0005737">
    <property type="term" value="C:cytoplasm"/>
    <property type="evidence" value="ECO:0007669"/>
    <property type="project" value="UniProtKB-SubCell"/>
</dbReference>
<comment type="similarity">
    <text evidence="6">Belongs to the methyltransferase superfamily. tRNA (adenine-N(6)-)-methyltransferase family.</text>
</comment>
<evidence type="ECO:0000256" key="6">
    <source>
        <dbReference type="HAMAP-Rule" id="MF_01872"/>
    </source>
</evidence>
<gene>
    <name evidence="8" type="ORF">EGN73_13365</name>
</gene>